<feature type="binding site" evidence="5">
    <location>
        <begin position="144"/>
        <end position="146"/>
    </location>
    <ligand>
        <name>substrate</name>
    </ligand>
</feature>
<keyword evidence="5" id="KW-0963">Cytoplasm</keyword>
<dbReference type="Gene3D" id="3.30.930.10">
    <property type="entry name" value="Bira Bifunctional Protein, Domain 2"/>
    <property type="match status" value="1"/>
</dbReference>
<keyword evidence="9" id="KW-1185">Reference proteome</keyword>
<dbReference type="InterPro" id="IPR004143">
    <property type="entry name" value="BPL_LPL_catalytic"/>
</dbReference>
<dbReference type="PIRSF" id="PIRSF016262">
    <property type="entry name" value="LPLase"/>
    <property type="match status" value="1"/>
</dbReference>
<dbReference type="HAMAP" id="MF_00013">
    <property type="entry name" value="LipB"/>
    <property type="match status" value="1"/>
</dbReference>
<evidence type="ECO:0000313" key="9">
    <source>
        <dbReference type="Proteomes" id="UP000602284"/>
    </source>
</evidence>
<comment type="miscellaneous">
    <text evidence="5">In the reaction, the free carboxyl group of octanoic acid is attached via an amide linkage to the epsilon-amino group of a specific lysine residue of lipoyl domains of lipoate-dependent enzymes.</text>
</comment>
<dbReference type="EC" id="2.3.1.181" evidence="5 6"/>
<feature type="site" description="Lowers pKa of active site Cys" evidence="5">
    <location>
        <position position="141"/>
    </location>
</feature>
<dbReference type="InterPro" id="IPR020605">
    <property type="entry name" value="Octanoyltransferase_CS"/>
</dbReference>
<evidence type="ECO:0000256" key="6">
    <source>
        <dbReference type="PIRNR" id="PIRNR016262"/>
    </source>
</evidence>
<dbReference type="PANTHER" id="PTHR10993">
    <property type="entry name" value="OCTANOYLTRANSFERASE"/>
    <property type="match status" value="1"/>
</dbReference>
<comment type="pathway">
    <text evidence="1 5 6">Protein modification; protein lipoylation via endogenous pathway; protein N(6)-(lipoyl)lysine from octanoyl-[acyl-carrier-protein]: step 1/2.</text>
</comment>
<dbReference type="PROSITE" id="PS51733">
    <property type="entry name" value="BPL_LPL_CATALYTIC"/>
    <property type="match status" value="1"/>
</dbReference>
<dbReference type="PANTHER" id="PTHR10993:SF7">
    <property type="entry name" value="LIPOYLTRANSFERASE 2, MITOCHONDRIAL-RELATED"/>
    <property type="match status" value="1"/>
</dbReference>
<proteinExistence type="inferred from homology"/>
<dbReference type="PROSITE" id="PS01313">
    <property type="entry name" value="LIPB"/>
    <property type="match status" value="1"/>
</dbReference>
<gene>
    <name evidence="5 8" type="primary">lipB</name>
    <name evidence="8" type="ORF">JJB07_12860</name>
</gene>
<reference evidence="8 9" key="1">
    <citation type="submission" date="2021-01" db="EMBL/GenBank/DDBJ databases">
        <title>Tumebacillus sp. strain ITR2 16S ribosomal RNA gene Genome sequencing and assembly.</title>
        <authorList>
            <person name="Kang M."/>
        </authorList>
    </citation>
    <scope>NUCLEOTIDE SEQUENCE [LARGE SCALE GENOMIC DNA]</scope>
    <source>
        <strain evidence="8 9">ITR2</strain>
    </source>
</reference>
<keyword evidence="3 5" id="KW-0012">Acyltransferase</keyword>
<accession>A0ABS1JBW4</accession>
<dbReference type="EMBL" id="JAEQNB010000004">
    <property type="protein sequence ID" value="MBL0387529.1"/>
    <property type="molecule type" value="Genomic_DNA"/>
</dbReference>
<dbReference type="Pfam" id="PF21948">
    <property type="entry name" value="LplA-B_cat"/>
    <property type="match status" value="1"/>
</dbReference>
<comment type="catalytic activity">
    <reaction evidence="5 6">
        <text>octanoyl-[ACP] + L-lysyl-[protein] = N(6)-octanoyl-L-lysyl-[protein] + holo-[ACP] + H(+)</text>
        <dbReference type="Rhea" id="RHEA:17665"/>
        <dbReference type="Rhea" id="RHEA-COMP:9636"/>
        <dbReference type="Rhea" id="RHEA-COMP:9685"/>
        <dbReference type="Rhea" id="RHEA-COMP:9752"/>
        <dbReference type="Rhea" id="RHEA-COMP:9928"/>
        <dbReference type="ChEBI" id="CHEBI:15378"/>
        <dbReference type="ChEBI" id="CHEBI:29969"/>
        <dbReference type="ChEBI" id="CHEBI:64479"/>
        <dbReference type="ChEBI" id="CHEBI:78463"/>
        <dbReference type="ChEBI" id="CHEBI:78809"/>
        <dbReference type="EC" id="2.3.1.181"/>
    </reaction>
</comment>
<comment type="caution">
    <text evidence="8">The sequence shown here is derived from an EMBL/GenBank/DDBJ whole genome shotgun (WGS) entry which is preliminary data.</text>
</comment>
<evidence type="ECO:0000259" key="7">
    <source>
        <dbReference type="PROSITE" id="PS51733"/>
    </source>
</evidence>
<evidence type="ECO:0000256" key="3">
    <source>
        <dbReference type="ARBA" id="ARBA00023315"/>
    </source>
</evidence>
<dbReference type="SUPFAM" id="SSF55681">
    <property type="entry name" value="Class II aaRS and biotin synthetases"/>
    <property type="match status" value="1"/>
</dbReference>
<feature type="domain" description="BPL/LPL catalytic" evidence="7">
    <location>
        <begin position="32"/>
        <end position="220"/>
    </location>
</feature>
<dbReference type="CDD" id="cd16444">
    <property type="entry name" value="LipB"/>
    <property type="match status" value="1"/>
</dbReference>
<dbReference type="RefSeq" id="WP_201635632.1">
    <property type="nucleotide sequence ID" value="NZ_JAEQNB010000004.1"/>
</dbReference>
<dbReference type="GO" id="GO:0016740">
    <property type="term" value="F:transferase activity"/>
    <property type="evidence" value="ECO:0007669"/>
    <property type="project" value="UniProtKB-KW"/>
</dbReference>
<feature type="binding site" evidence="5">
    <location>
        <begin position="77"/>
        <end position="84"/>
    </location>
    <ligand>
        <name>substrate</name>
    </ligand>
</feature>
<organism evidence="8 9">
    <name type="scientific">Tumebacillus amylolyticus</name>
    <dbReference type="NCBI Taxonomy" id="2801339"/>
    <lineage>
        <taxon>Bacteria</taxon>
        <taxon>Bacillati</taxon>
        <taxon>Bacillota</taxon>
        <taxon>Bacilli</taxon>
        <taxon>Bacillales</taxon>
        <taxon>Alicyclobacillaceae</taxon>
        <taxon>Tumebacillus</taxon>
    </lineage>
</organism>
<feature type="active site" description="Acyl-thioester intermediate" evidence="5">
    <location>
        <position position="181"/>
    </location>
</feature>
<comment type="similarity">
    <text evidence="5 6">Belongs to the LipB family.</text>
</comment>
<feature type="binding site" evidence="5">
    <location>
        <begin position="163"/>
        <end position="165"/>
    </location>
    <ligand>
        <name>substrate</name>
    </ligand>
</feature>
<evidence type="ECO:0000256" key="4">
    <source>
        <dbReference type="ARBA" id="ARBA00024732"/>
    </source>
</evidence>
<dbReference type="InterPro" id="IPR045864">
    <property type="entry name" value="aa-tRNA-synth_II/BPL/LPL"/>
</dbReference>
<evidence type="ECO:0000256" key="5">
    <source>
        <dbReference type="HAMAP-Rule" id="MF_00013"/>
    </source>
</evidence>
<comment type="function">
    <text evidence="4 5 6">Catalyzes the transfer of endogenously produced octanoic acid from octanoyl-acyl-carrier-protein onto the lipoyl domains of lipoate-dependent enzymes. Lipoyl-ACP can also act as a substrate although octanoyl-ACP is likely to be the physiological substrate.</text>
</comment>
<comment type="subcellular location">
    <subcellularLocation>
        <location evidence="5">Cytoplasm</location>
    </subcellularLocation>
</comment>
<dbReference type="NCBIfam" id="NF010925">
    <property type="entry name" value="PRK14345.1"/>
    <property type="match status" value="1"/>
</dbReference>
<dbReference type="NCBIfam" id="TIGR00214">
    <property type="entry name" value="lipB"/>
    <property type="match status" value="1"/>
</dbReference>
<name>A0ABS1JBW4_9BACL</name>
<evidence type="ECO:0000256" key="2">
    <source>
        <dbReference type="ARBA" id="ARBA00022679"/>
    </source>
</evidence>
<evidence type="ECO:0000256" key="1">
    <source>
        <dbReference type="ARBA" id="ARBA00004821"/>
    </source>
</evidence>
<dbReference type="Proteomes" id="UP000602284">
    <property type="component" value="Unassembled WGS sequence"/>
</dbReference>
<protein>
    <recommendedName>
        <fullName evidence="5 6">Octanoyltransferase</fullName>
        <ecNumber evidence="5 6">2.3.1.181</ecNumber>
    </recommendedName>
    <alternativeName>
        <fullName evidence="5">Lipoate-protein ligase B</fullName>
    </alternativeName>
    <alternativeName>
        <fullName evidence="5">Lipoyl/octanoyl transferase</fullName>
    </alternativeName>
    <alternativeName>
        <fullName evidence="5">Octanoyl-[acyl-carrier-protein]-protein N-octanoyltransferase</fullName>
    </alternativeName>
</protein>
<dbReference type="InterPro" id="IPR000544">
    <property type="entry name" value="Octanoyltransferase"/>
</dbReference>
<evidence type="ECO:0000313" key="8">
    <source>
        <dbReference type="EMBL" id="MBL0387529.1"/>
    </source>
</evidence>
<keyword evidence="2 5" id="KW-0808">Transferase</keyword>
<sequence length="238" mass="26562">MRPQCDIYDLHRVEYGQAFDLQKSAVRRMLRGELGNTVLLLEHPPVYTIGRAGGGENVLIGEQEREKLGIALFDVDRGGDVTYHGPGQLVGYPILHLRDWKNDVREYLRLLEEVIIRLLAGFGIEAGRKEGMTGAWVGNEKICAIGVKANRDTANQGYISSHGFALNVDPDLSHFGHIVPCGITEFGVTSLRKVLGRPVEMEDVKQRWQSAFTEVFEIDLKMGTATVDELSTRWGEVL</sequence>